<protein>
    <submittedName>
        <fullName evidence="2">Uncharacterized protein</fullName>
    </submittedName>
</protein>
<reference evidence="2 3" key="1">
    <citation type="journal article" date="2020" name="G3 (Bethesda)">
        <title>Improved Reference Genome for Cyclotella cryptica CCMP332, a Model for Cell Wall Morphogenesis, Salinity Adaptation, and Lipid Production in Diatoms (Bacillariophyta).</title>
        <authorList>
            <person name="Roberts W.R."/>
            <person name="Downey K.M."/>
            <person name="Ruck E.C."/>
            <person name="Traller J.C."/>
            <person name="Alverson A.J."/>
        </authorList>
    </citation>
    <scope>NUCLEOTIDE SEQUENCE [LARGE SCALE GENOMIC DNA]</scope>
    <source>
        <strain evidence="2 3">CCMP332</strain>
    </source>
</reference>
<organism evidence="2 3">
    <name type="scientific">Cyclotella cryptica</name>
    <dbReference type="NCBI Taxonomy" id="29204"/>
    <lineage>
        <taxon>Eukaryota</taxon>
        <taxon>Sar</taxon>
        <taxon>Stramenopiles</taxon>
        <taxon>Ochrophyta</taxon>
        <taxon>Bacillariophyta</taxon>
        <taxon>Coscinodiscophyceae</taxon>
        <taxon>Thalassiosirophycidae</taxon>
        <taxon>Stephanodiscales</taxon>
        <taxon>Stephanodiscaceae</taxon>
        <taxon>Cyclotella</taxon>
    </lineage>
</organism>
<feature type="region of interest" description="Disordered" evidence="1">
    <location>
        <begin position="1"/>
        <end position="20"/>
    </location>
</feature>
<proteinExistence type="predicted"/>
<dbReference type="EMBL" id="JABMIG020000206">
    <property type="protein sequence ID" value="KAL3785923.1"/>
    <property type="molecule type" value="Genomic_DNA"/>
</dbReference>
<keyword evidence="3" id="KW-1185">Reference proteome</keyword>
<sequence>MTLPPLVEPEPATAQEIQREPAKVVAKAEVVSQDEEISFEPTASPIQPTTQEKNSQTSCDILCCGDDNRKGIRVQPGNNLAIKLCGNTNVVLPNEPPAGAHYKFILMNLCGDAQFLVPKGTKVILRRIALCGNRTIDTDEETEIDHGSNPIKVTVTIVQLCGEVTIATHG</sequence>
<dbReference type="Proteomes" id="UP001516023">
    <property type="component" value="Unassembled WGS sequence"/>
</dbReference>
<dbReference type="AlphaFoldDB" id="A0ABD3PD14"/>
<evidence type="ECO:0000256" key="1">
    <source>
        <dbReference type="SAM" id="MobiDB-lite"/>
    </source>
</evidence>
<name>A0ABD3PD14_9STRA</name>
<gene>
    <name evidence="2" type="ORF">HJC23_008118</name>
</gene>
<evidence type="ECO:0000313" key="3">
    <source>
        <dbReference type="Proteomes" id="UP001516023"/>
    </source>
</evidence>
<evidence type="ECO:0000313" key="2">
    <source>
        <dbReference type="EMBL" id="KAL3785923.1"/>
    </source>
</evidence>
<comment type="caution">
    <text evidence="2">The sequence shown here is derived from an EMBL/GenBank/DDBJ whole genome shotgun (WGS) entry which is preliminary data.</text>
</comment>
<accession>A0ABD3PD14</accession>